<reference evidence="1" key="1">
    <citation type="journal article" date="2019" name="bioRxiv">
        <title>The Genome of the Zebra Mussel, Dreissena polymorpha: A Resource for Invasive Species Research.</title>
        <authorList>
            <person name="McCartney M.A."/>
            <person name="Auch B."/>
            <person name="Kono T."/>
            <person name="Mallez S."/>
            <person name="Zhang Y."/>
            <person name="Obille A."/>
            <person name="Becker A."/>
            <person name="Abrahante J.E."/>
            <person name="Garbe J."/>
            <person name="Badalamenti J.P."/>
            <person name="Herman A."/>
            <person name="Mangelson H."/>
            <person name="Liachko I."/>
            <person name="Sullivan S."/>
            <person name="Sone E.D."/>
            <person name="Koren S."/>
            <person name="Silverstein K.A.T."/>
            <person name="Beckman K.B."/>
            <person name="Gohl D.M."/>
        </authorList>
    </citation>
    <scope>NUCLEOTIDE SEQUENCE</scope>
    <source>
        <strain evidence="1">Duluth1</strain>
        <tissue evidence="1">Whole animal</tissue>
    </source>
</reference>
<name>A0A9D4M3J8_DREPO</name>
<accession>A0A9D4M3J8</accession>
<gene>
    <name evidence="1" type="ORF">DPMN_031856</name>
</gene>
<dbReference type="Proteomes" id="UP000828390">
    <property type="component" value="Unassembled WGS sequence"/>
</dbReference>
<organism evidence="1 2">
    <name type="scientific">Dreissena polymorpha</name>
    <name type="common">Zebra mussel</name>
    <name type="synonym">Mytilus polymorpha</name>
    <dbReference type="NCBI Taxonomy" id="45954"/>
    <lineage>
        <taxon>Eukaryota</taxon>
        <taxon>Metazoa</taxon>
        <taxon>Spiralia</taxon>
        <taxon>Lophotrochozoa</taxon>
        <taxon>Mollusca</taxon>
        <taxon>Bivalvia</taxon>
        <taxon>Autobranchia</taxon>
        <taxon>Heteroconchia</taxon>
        <taxon>Euheterodonta</taxon>
        <taxon>Imparidentia</taxon>
        <taxon>Neoheterodontei</taxon>
        <taxon>Myida</taxon>
        <taxon>Dreissenoidea</taxon>
        <taxon>Dreissenidae</taxon>
        <taxon>Dreissena</taxon>
    </lineage>
</organism>
<comment type="caution">
    <text evidence="1">The sequence shown here is derived from an EMBL/GenBank/DDBJ whole genome shotgun (WGS) entry which is preliminary data.</text>
</comment>
<dbReference type="AlphaFoldDB" id="A0A9D4M3J8"/>
<evidence type="ECO:0000313" key="1">
    <source>
        <dbReference type="EMBL" id="KAH3868704.1"/>
    </source>
</evidence>
<sequence length="82" mass="9213">MNNTLADYTEVHIDYSPLRVSNSMIQQNVENGTFVYTTRLTFDASDDGSGVHTIAVDLFVAGYANFKRTEIFQANRKNESDS</sequence>
<evidence type="ECO:0000313" key="2">
    <source>
        <dbReference type="Proteomes" id="UP000828390"/>
    </source>
</evidence>
<reference evidence="1" key="2">
    <citation type="submission" date="2020-11" db="EMBL/GenBank/DDBJ databases">
        <authorList>
            <person name="McCartney M.A."/>
            <person name="Auch B."/>
            <person name="Kono T."/>
            <person name="Mallez S."/>
            <person name="Becker A."/>
            <person name="Gohl D.M."/>
            <person name="Silverstein K.A.T."/>
            <person name="Koren S."/>
            <person name="Bechman K.B."/>
            <person name="Herman A."/>
            <person name="Abrahante J.E."/>
            <person name="Garbe J."/>
        </authorList>
    </citation>
    <scope>NUCLEOTIDE SEQUENCE</scope>
    <source>
        <strain evidence="1">Duluth1</strain>
        <tissue evidence="1">Whole animal</tissue>
    </source>
</reference>
<proteinExistence type="predicted"/>
<protein>
    <submittedName>
        <fullName evidence="1">Uncharacterized protein</fullName>
    </submittedName>
</protein>
<keyword evidence="2" id="KW-1185">Reference proteome</keyword>
<dbReference type="EMBL" id="JAIWYP010000002">
    <property type="protein sequence ID" value="KAH3868704.1"/>
    <property type="molecule type" value="Genomic_DNA"/>
</dbReference>